<dbReference type="CDD" id="cd00609">
    <property type="entry name" value="AAT_like"/>
    <property type="match status" value="1"/>
</dbReference>
<protein>
    <submittedName>
        <fullName evidence="6">PLP-dependent aminotransferase family protein</fullName>
    </submittedName>
</protein>
<feature type="domain" description="Tyrosinase copper-binding" evidence="5">
    <location>
        <begin position="40"/>
        <end position="51"/>
    </location>
</feature>
<dbReference type="PANTHER" id="PTHR42790:SF19">
    <property type="entry name" value="KYNURENINE_ALPHA-AMINOADIPATE AMINOTRANSFERASE, MITOCHONDRIAL"/>
    <property type="match status" value="1"/>
</dbReference>
<evidence type="ECO:0000256" key="4">
    <source>
        <dbReference type="ARBA" id="ARBA00022898"/>
    </source>
</evidence>
<name>A0ABY6Z2K8_9BACL</name>
<accession>A0ABY6Z2K8</accession>
<evidence type="ECO:0000256" key="2">
    <source>
        <dbReference type="ARBA" id="ARBA00022576"/>
    </source>
</evidence>
<dbReference type="EMBL" id="CP104064">
    <property type="protein sequence ID" value="WAH36753.1"/>
    <property type="molecule type" value="Genomic_DNA"/>
</dbReference>
<dbReference type="InterPro" id="IPR015424">
    <property type="entry name" value="PyrdxlP-dep_Trfase"/>
</dbReference>
<dbReference type="Proteomes" id="UP001164803">
    <property type="component" value="Chromosome"/>
</dbReference>
<dbReference type="RefSeq" id="WP_268044134.1">
    <property type="nucleotide sequence ID" value="NZ_CP104064.1"/>
</dbReference>
<sequence>MDYRSFFPKTIQNSLNNPAPGAWMPNVPCGAVRLSAGYPDPAFIPTHQFTDTIEKLIQEEHDLPFHYIGSRYTAELRQWIVDHLSSRNMVVRPTELLVAAGAFQAIDLVARILLDSSKAVVVEAPTYMEALEVFQNYTTDILSVPVDRDGLCVDTLEQMLAERRANHLQMPSLLYTIPSFQNPTGSTMPLSRRQKLLSLAEMYDFLVLEDDAYGDLFFDKAPITLKSLDQTGRVIYVGSLSKVLGPGLRIGWAVGPEPIIHAMNWFKKDLDHTFIEAAVGCFMGRIDWNARLQTMRQGYAQRRDIMLSALKEHMPDGVTWSVPDGGYFIWVHVPGVDTHALLDIAMEAGVSFIPGNYFYLDTEAPRDYLRLSFSYVSAEDMVRGIERLAGAIKTFQLS</sequence>
<dbReference type="InterPro" id="IPR004839">
    <property type="entry name" value="Aminotransferase_I/II_large"/>
</dbReference>
<keyword evidence="3" id="KW-0808">Transferase</keyword>
<evidence type="ECO:0000259" key="5">
    <source>
        <dbReference type="PROSITE" id="PS00498"/>
    </source>
</evidence>
<dbReference type="Gene3D" id="3.40.640.10">
    <property type="entry name" value="Type I PLP-dependent aspartate aminotransferase-like (Major domain)"/>
    <property type="match status" value="1"/>
</dbReference>
<reference evidence="6" key="1">
    <citation type="submission" date="2022-08" db="EMBL/GenBank/DDBJ databases">
        <title>Alicyclobacillus dauci DSM2870, complete genome.</title>
        <authorList>
            <person name="Wang Q."/>
            <person name="Cai R."/>
            <person name="Wang Z."/>
        </authorList>
    </citation>
    <scope>NUCLEOTIDE SEQUENCE</scope>
    <source>
        <strain evidence="6">DSM 28700</strain>
    </source>
</reference>
<proteinExistence type="predicted"/>
<evidence type="ECO:0000256" key="3">
    <source>
        <dbReference type="ARBA" id="ARBA00022679"/>
    </source>
</evidence>
<dbReference type="InterPro" id="IPR015422">
    <property type="entry name" value="PyrdxlP-dep_Trfase_small"/>
</dbReference>
<dbReference type="InterPro" id="IPR015421">
    <property type="entry name" value="PyrdxlP-dep_Trfase_major"/>
</dbReference>
<dbReference type="GO" id="GO:0008483">
    <property type="term" value="F:transaminase activity"/>
    <property type="evidence" value="ECO:0007669"/>
    <property type="project" value="UniProtKB-KW"/>
</dbReference>
<evidence type="ECO:0000313" key="6">
    <source>
        <dbReference type="EMBL" id="WAH36753.1"/>
    </source>
</evidence>
<dbReference type="PANTHER" id="PTHR42790">
    <property type="entry name" value="AMINOTRANSFERASE"/>
    <property type="match status" value="1"/>
</dbReference>
<evidence type="ECO:0000256" key="1">
    <source>
        <dbReference type="ARBA" id="ARBA00001933"/>
    </source>
</evidence>
<dbReference type="InterPro" id="IPR050859">
    <property type="entry name" value="Class-I_PLP-dep_aminotransf"/>
</dbReference>
<gene>
    <name evidence="6" type="ORF">NZD86_21685</name>
</gene>
<evidence type="ECO:0000313" key="7">
    <source>
        <dbReference type="Proteomes" id="UP001164803"/>
    </source>
</evidence>
<comment type="cofactor">
    <cofactor evidence="1">
        <name>pyridoxal 5'-phosphate</name>
        <dbReference type="ChEBI" id="CHEBI:597326"/>
    </cofactor>
</comment>
<dbReference type="Pfam" id="PF00155">
    <property type="entry name" value="Aminotran_1_2"/>
    <property type="match status" value="1"/>
</dbReference>
<keyword evidence="2 6" id="KW-0032">Aminotransferase</keyword>
<organism evidence="6 7">
    <name type="scientific">Alicyclobacillus dauci</name>
    <dbReference type="NCBI Taxonomy" id="1475485"/>
    <lineage>
        <taxon>Bacteria</taxon>
        <taxon>Bacillati</taxon>
        <taxon>Bacillota</taxon>
        <taxon>Bacilli</taxon>
        <taxon>Bacillales</taxon>
        <taxon>Alicyclobacillaceae</taxon>
        <taxon>Alicyclobacillus</taxon>
    </lineage>
</organism>
<dbReference type="InterPro" id="IPR002227">
    <property type="entry name" value="Tyrosinase_Cu-bd"/>
</dbReference>
<dbReference type="SUPFAM" id="SSF53383">
    <property type="entry name" value="PLP-dependent transferases"/>
    <property type="match status" value="1"/>
</dbReference>
<keyword evidence="7" id="KW-1185">Reference proteome</keyword>
<keyword evidence="4" id="KW-0663">Pyridoxal phosphate</keyword>
<dbReference type="Gene3D" id="3.90.1150.10">
    <property type="entry name" value="Aspartate Aminotransferase, domain 1"/>
    <property type="match status" value="1"/>
</dbReference>
<dbReference type="PROSITE" id="PS00498">
    <property type="entry name" value="TYROSINASE_2"/>
    <property type="match status" value="1"/>
</dbReference>